<comment type="caution">
    <text evidence="1">The sequence shown here is derived from an EMBL/GenBank/DDBJ whole genome shotgun (WGS) entry which is preliminary data.</text>
</comment>
<reference evidence="2" key="1">
    <citation type="journal article" date="2020" name="Sci. Rep.">
        <title>Chromosome-scale genome assembly for the duckweed Spirodela intermedia, integrating cytogenetic maps, PacBio and Oxford Nanopore libraries.</title>
        <authorList>
            <person name="Hoang P.T.N."/>
            <person name="Fiebig A."/>
            <person name="Novak P."/>
            <person name="Macas J."/>
            <person name="Cao H.X."/>
            <person name="Stepanenko A."/>
            <person name="Chen G."/>
            <person name="Borisjuk N."/>
            <person name="Scholz U."/>
            <person name="Schubert I."/>
        </authorList>
    </citation>
    <scope>NUCLEOTIDE SEQUENCE [LARGE SCALE GENOMIC DNA]</scope>
</reference>
<sequence length="218" mass="24746">MVPLIRQVMRATEIMRHVTQWLRSTHSLVPNKTKRSRSVCEAFGPGLLSDLLDGHHRGLDSGNSTSTEHLKATQDHLEEAAQEYLGRHHAMSRTHHNYYDMPWKPEVLIDLSDSAYPLYAYTALHYRPLHDSGVLLGGDQGWLLLAAEDHNGDTFIFGLIVMLQHSSILLTSISSIITSPLQKRSFILHVILAPLTSREVRPKTSYPKKKKKKKKKKP</sequence>
<organism evidence="1 2">
    <name type="scientific">Spirodela intermedia</name>
    <name type="common">Intermediate duckweed</name>
    <dbReference type="NCBI Taxonomy" id="51605"/>
    <lineage>
        <taxon>Eukaryota</taxon>
        <taxon>Viridiplantae</taxon>
        <taxon>Streptophyta</taxon>
        <taxon>Embryophyta</taxon>
        <taxon>Tracheophyta</taxon>
        <taxon>Spermatophyta</taxon>
        <taxon>Magnoliopsida</taxon>
        <taxon>Liliopsida</taxon>
        <taxon>Araceae</taxon>
        <taxon>Lemnoideae</taxon>
        <taxon>Spirodela</taxon>
    </lineage>
</organism>
<keyword evidence="2" id="KW-1185">Reference proteome</keyword>
<proteinExistence type="predicted"/>
<accession>A0ABN7EAD6</accession>
<dbReference type="EMBL" id="CACRZD030000151">
    <property type="protein sequence ID" value="CAA6674788.1"/>
    <property type="molecule type" value="Genomic_DNA"/>
</dbReference>
<evidence type="ECO:0000313" key="1">
    <source>
        <dbReference type="EMBL" id="CAA6674788.1"/>
    </source>
</evidence>
<evidence type="ECO:0000313" key="2">
    <source>
        <dbReference type="Proteomes" id="UP001189122"/>
    </source>
</evidence>
<dbReference type="Proteomes" id="UP001189122">
    <property type="component" value="Unassembled WGS sequence"/>
</dbReference>
<gene>
    <name evidence="1" type="ORF">SI7747_UN021146</name>
</gene>
<protein>
    <submittedName>
        <fullName evidence="1">Uncharacterized protein</fullName>
    </submittedName>
</protein>
<name>A0ABN7EAD6_SPIIN</name>